<dbReference type="InParanoid" id="A0A804RA88"/>
<evidence type="ECO:0000256" key="1">
    <source>
        <dbReference type="ARBA" id="ARBA00001933"/>
    </source>
</evidence>
<dbReference type="GO" id="GO:0004758">
    <property type="term" value="F:serine C-palmitoyltransferase activity"/>
    <property type="evidence" value="ECO:0000318"/>
    <property type="project" value="GO_Central"/>
</dbReference>
<dbReference type="PANTHER" id="PTHR13693:SF3">
    <property type="entry name" value="LD36009P"/>
    <property type="match status" value="1"/>
</dbReference>
<organism evidence="11 12">
    <name type="scientific">Zea mays</name>
    <name type="common">Maize</name>
    <dbReference type="NCBI Taxonomy" id="4577"/>
    <lineage>
        <taxon>Eukaryota</taxon>
        <taxon>Viridiplantae</taxon>
        <taxon>Streptophyta</taxon>
        <taxon>Embryophyta</taxon>
        <taxon>Tracheophyta</taxon>
        <taxon>Spermatophyta</taxon>
        <taxon>Magnoliopsida</taxon>
        <taxon>Liliopsida</taxon>
        <taxon>Poales</taxon>
        <taxon>Poaceae</taxon>
        <taxon>PACMAD clade</taxon>
        <taxon>Panicoideae</taxon>
        <taxon>Andropogonodae</taxon>
        <taxon>Andropogoneae</taxon>
        <taxon>Tripsacinae</taxon>
        <taxon>Zea</taxon>
    </lineage>
</organism>
<evidence type="ECO:0000256" key="7">
    <source>
        <dbReference type="ARBA" id="ARBA00022824"/>
    </source>
</evidence>
<keyword evidence="12" id="KW-1185">Reference proteome</keyword>
<protein>
    <recommendedName>
        <fullName evidence="5">serine C-palmitoyltransferase</fullName>
        <ecNumber evidence="5">2.3.1.50</ecNumber>
    </recommendedName>
</protein>
<proteinExistence type="predicted"/>
<evidence type="ECO:0000256" key="6">
    <source>
        <dbReference type="ARBA" id="ARBA00022679"/>
    </source>
</evidence>
<dbReference type="GO" id="GO:0046512">
    <property type="term" value="P:sphingosine biosynthetic process"/>
    <property type="evidence" value="ECO:0000318"/>
    <property type="project" value="GO_Central"/>
</dbReference>
<evidence type="ECO:0000256" key="8">
    <source>
        <dbReference type="ARBA" id="ARBA00022919"/>
    </source>
</evidence>
<feature type="domain" description="Aminotransferase class I/classII large" evidence="10">
    <location>
        <begin position="72"/>
        <end position="249"/>
    </location>
</feature>
<dbReference type="EC" id="2.3.1.50" evidence="5"/>
<dbReference type="InterPro" id="IPR050087">
    <property type="entry name" value="AON_synthase_class-II"/>
</dbReference>
<accession>A0A804RA88</accession>
<dbReference type="GO" id="GO:0017059">
    <property type="term" value="C:serine palmitoyltransferase complex"/>
    <property type="evidence" value="ECO:0000318"/>
    <property type="project" value="GO_Central"/>
</dbReference>
<sequence>MIMTLQLLESMGLYSPVTGIALDPHKLEVEYSPAIGICNTLFVLANANFLGMVTILLCKFYPFPWRTSNTTRCLNLGSYNYLGFAAADEYCTPRVIESLKKYSATTTKLHNELEELAARFVGKPPAILFGMGYVTKSAIIPCLIGKGVLIISDSLNHNSIVNGARGSSAIVRVFQYNSPAHLAEVLREQIAGGQPRTHRPWKKIIVIVEGIYSMEGELCKLPEIIAVSKKYKAYTYLDEAHSIGVVGQSGRGVCGYIAASKEIIQHLKHSCPVHLYATSMSPPAVQQVISAIKVILGEDGSNRGAQKLARICENSNFFRSELKKMGFEFAVVTVAFPVTPLLLARARICISASHTREDLIKALDVISRVGDLMGIKYFPAEPPKIAGADHDKLE</sequence>
<keyword evidence="8" id="KW-0746">Sphingolipid metabolism</keyword>
<dbReference type="GO" id="GO:0005789">
    <property type="term" value="C:endoplasmic reticulum membrane"/>
    <property type="evidence" value="ECO:0007669"/>
    <property type="project" value="UniProtKB-SubCell"/>
</dbReference>
<dbReference type="GO" id="GO:0046513">
    <property type="term" value="P:ceramide biosynthetic process"/>
    <property type="evidence" value="ECO:0000318"/>
    <property type="project" value="GO_Central"/>
</dbReference>
<comment type="pathway">
    <text evidence="3">Lipid metabolism; sphingolipid metabolism.</text>
</comment>
<reference evidence="12" key="1">
    <citation type="journal article" date="2009" name="Science">
        <title>The B73 maize genome: complexity, diversity, and dynamics.</title>
        <authorList>
            <person name="Schnable P.S."/>
            <person name="Ware D."/>
            <person name="Fulton R.S."/>
            <person name="Stein J.C."/>
            <person name="Wei F."/>
            <person name="Pasternak S."/>
            <person name="Liang C."/>
            <person name="Zhang J."/>
            <person name="Fulton L."/>
            <person name="Graves T.A."/>
            <person name="Minx P."/>
            <person name="Reily A.D."/>
            <person name="Courtney L."/>
            <person name="Kruchowski S.S."/>
            <person name="Tomlinson C."/>
            <person name="Strong C."/>
            <person name="Delehaunty K."/>
            <person name="Fronick C."/>
            <person name="Courtney B."/>
            <person name="Rock S.M."/>
            <person name="Belter E."/>
            <person name="Du F."/>
            <person name="Kim K."/>
            <person name="Abbott R.M."/>
            <person name="Cotton M."/>
            <person name="Levy A."/>
            <person name="Marchetto P."/>
            <person name="Ochoa K."/>
            <person name="Jackson S.M."/>
            <person name="Gillam B."/>
            <person name="Chen W."/>
            <person name="Yan L."/>
            <person name="Higginbotham J."/>
            <person name="Cardenas M."/>
            <person name="Waligorski J."/>
            <person name="Applebaum E."/>
            <person name="Phelps L."/>
            <person name="Falcone J."/>
            <person name="Kanchi K."/>
            <person name="Thane T."/>
            <person name="Scimone A."/>
            <person name="Thane N."/>
            <person name="Henke J."/>
            <person name="Wang T."/>
            <person name="Ruppert J."/>
            <person name="Shah N."/>
            <person name="Rotter K."/>
            <person name="Hodges J."/>
            <person name="Ingenthron E."/>
            <person name="Cordes M."/>
            <person name="Kohlberg S."/>
            <person name="Sgro J."/>
            <person name="Delgado B."/>
            <person name="Mead K."/>
            <person name="Chinwalla A."/>
            <person name="Leonard S."/>
            <person name="Crouse K."/>
            <person name="Collura K."/>
            <person name="Kudrna D."/>
            <person name="Currie J."/>
            <person name="He R."/>
            <person name="Angelova A."/>
            <person name="Rajasekar S."/>
            <person name="Mueller T."/>
            <person name="Lomeli R."/>
            <person name="Scara G."/>
            <person name="Ko A."/>
            <person name="Delaney K."/>
            <person name="Wissotski M."/>
            <person name="Lopez G."/>
            <person name="Campos D."/>
            <person name="Braidotti M."/>
            <person name="Ashley E."/>
            <person name="Golser W."/>
            <person name="Kim H."/>
            <person name="Lee S."/>
            <person name="Lin J."/>
            <person name="Dujmic Z."/>
            <person name="Kim W."/>
            <person name="Talag J."/>
            <person name="Zuccolo A."/>
            <person name="Fan C."/>
            <person name="Sebastian A."/>
            <person name="Kramer M."/>
            <person name="Spiegel L."/>
            <person name="Nascimento L."/>
            <person name="Zutavern T."/>
            <person name="Miller B."/>
            <person name="Ambroise C."/>
            <person name="Muller S."/>
            <person name="Spooner W."/>
            <person name="Narechania A."/>
            <person name="Ren L."/>
            <person name="Wei S."/>
            <person name="Kumari S."/>
            <person name="Faga B."/>
            <person name="Levy M.J."/>
            <person name="McMahan L."/>
            <person name="Van Buren P."/>
            <person name="Vaughn M.W."/>
            <person name="Ying K."/>
            <person name="Yeh C.-T."/>
            <person name="Emrich S.J."/>
            <person name="Jia Y."/>
            <person name="Kalyanaraman A."/>
            <person name="Hsia A.-P."/>
            <person name="Barbazuk W.B."/>
            <person name="Baucom R.S."/>
            <person name="Brutnell T.P."/>
            <person name="Carpita N.C."/>
            <person name="Chaparro C."/>
            <person name="Chia J.-M."/>
            <person name="Deragon J.-M."/>
            <person name="Estill J.C."/>
            <person name="Fu Y."/>
            <person name="Jeddeloh J.A."/>
            <person name="Han Y."/>
            <person name="Lee H."/>
            <person name="Li P."/>
            <person name="Lisch D.R."/>
            <person name="Liu S."/>
            <person name="Liu Z."/>
            <person name="Nagel D.H."/>
            <person name="McCann M.C."/>
            <person name="SanMiguel P."/>
            <person name="Myers A.M."/>
            <person name="Nettleton D."/>
            <person name="Nguyen J."/>
            <person name="Penning B.W."/>
            <person name="Ponnala L."/>
            <person name="Schneider K.L."/>
            <person name="Schwartz D.C."/>
            <person name="Sharma A."/>
            <person name="Soderlund C."/>
            <person name="Springer N.M."/>
            <person name="Sun Q."/>
            <person name="Wang H."/>
            <person name="Waterman M."/>
            <person name="Westerman R."/>
            <person name="Wolfgruber T.K."/>
            <person name="Yang L."/>
            <person name="Yu Y."/>
            <person name="Zhang L."/>
            <person name="Zhou S."/>
            <person name="Zhu Q."/>
            <person name="Bennetzen J.L."/>
            <person name="Dawe R.K."/>
            <person name="Jiang J."/>
            <person name="Jiang N."/>
            <person name="Presting G.G."/>
            <person name="Wessler S.R."/>
            <person name="Aluru S."/>
            <person name="Martienssen R.A."/>
            <person name="Clifton S.W."/>
            <person name="McCombie W.R."/>
            <person name="Wing R.A."/>
            <person name="Wilson R.K."/>
        </authorList>
    </citation>
    <scope>NUCLEOTIDE SEQUENCE [LARGE SCALE GENOMIC DNA]</scope>
    <source>
        <strain evidence="12">cv. B73</strain>
    </source>
</reference>
<evidence type="ECO:0000256" key="3">
    <source>
        <dbReference type="ARBA" id="ARBA00004760"/>
    </source>
</evidence>
<dbReference type="Proteomes" id="UP000007305">
    <property type="component" value="Chromosome 9"/>
</dbReference>
<dbReference type="PANTHER" id="PTHR13693">
    <property type="entry name" value="CLASS II AMINOTRANSFERASE/8-AMINO-7-OXONONANOATE SYNTHASE"/>
    <property type="match status" value="1"/>
</dbReference>
<dbReference type="Pfam" id="PF00155">
    <property type="entry name" value="Aminotran_1_2"/>
    <property type="match status" value="1"/>
</dbReference>
<dbReference type="GO" id="GO:0030170">
    <property type="term" value="F:pyridoxal phosphate binding"/>
    <property type="evidence" value="ECO:0007669"/>
    <property type="project" value="InterPro"/>
</dbReference>
<evidence type="ECO:0000313" key="12">
    <source>
        <dbReference type="Proteomes" id="UP000007305"/>
    </source>
</evidence>
<dbReference type="SUPFAM" id="SSF53383">
    <property type="entry name" value="PLP-dependent transferases"/>
    <property type="match status" value="1"/>
</dbReference>
<evidence type="ECO:0000313" key="11">
    <source>
        <dbReference type="EnsemblPlants" id="Zm00001eb393370_P001"/>
    </source>
</evidence>
<keyword evidence="6" id="KW-0808">Transferase</keyword>
<dbReference type="InterPro" id="IPR015424">
    <property type="entry name" value="PyrdxlP-dep_Trfase"/>
</dbReference>
<comment type="catalytic activity">
    <reaction evidence="9">
        <text>L-serine + hexadecanoyl-CoA + H(+) = 3-oxosphinganine + CO2 + CoA</text>
        <dbReference type="Rhea" id="RHEA:14761"/>
        <dbReference type="ChEBI" id="CHEBI:15378"/>
        <dbReference type="ChEBI" id="CHEBI:16526"/>
        <dbReference type="ChEBI" id="CHEBI:33384"/>
        <dbReference type="ChEBI" id="CHEBI:57287"/>
        <dbReference type="ChEBI" id="CHEBI:57379"/>
        <dbReference type="ChEBI" id="CHEBI:58299"/>
        <dbReference type="EC" id="2.3.1.50"/>
    </reaction>
</comment>
<keyword evidence="7" id="KW-0256">Endoplasmic reticulum</keyword>
<evidence type="ECO:0000259" key="10">
    <source>
        <dbReference type="Pfam" id="PF00155"/>
    </source>
</evidence>
<evidence type="ECO:0000256" key="4">
    <source>
        <dbReference type="ARBA" id="ARBA00004991"/>
    </source>
</evidence>
<comment type="subcellular location">
    <subcellularLocation>
        <location evidence="2">Endoplasmic reticulum membrane</location>
        <topology evidence="2">Single-pass membrane protein</topology>
    </subcellularLocation>
</comment>
<dbReference type="EnsemblPlants" id="Zm00001eb393370_T001">
    <property type="protein sequence ID" value="Zm00001eb393370_P001"/>
    <property type="gene ID" value="Zm00001eb393370"/>
</dbReference>
<name>A0A804RA88_MAIZE</name>
<dbReference type="Gene3D" id="3.40.640.10">
    <property type="entry name" value="Type I PLP-dependent aspartate aminotransferase-like (Major domain)"/>
    <property type="match status" value="1"/>
</dbReference>
<comment type="pathway">
    <text evidence="4">Sphingolipid metabolism.</text>
</comment>
<dbReference type="InterPro" id="IPR004839">
    <property type="entry name" value="Aminotransferase_I/II_large"/>
</dbReference>
<evidence type="ECO:0000256" key="2">
    <source>
        <dbReference type="ARBA" id="ARBA00004389"/>
    </source>
</evidence>
<dbReference type="Gene3D" id="3.90.1150.10">
    <property type="entry name" value="Aspartate Aminotransferase, domain 1"/>
    <property type="match status" value="1"/>
</dbReference>
<reference evidence="11" key="3">
    <citation type="submission" date="2021-05" db="UniProtKB">
        <authorList>
            <consortium name="EnsemblPlants"/>
        </authorList>
    </citation>
    <scope>IDENTIFICATION</scope>
    <source>
        <strain evidence="11">cv. B73</strain>
    </source>
</reference>
<evidence type="ECO:0000256" key="9">
    <source>
        <dbReference type="ARBA" id="ARBA00048528"/>
    </source>
</evidence>
<comment type="cofactor">
    <cofactor evidence="1">
        <name>pyridoxal 5'-phosphate</name>
        <dbReference type="ChEBI" id="CHEBI:597326"/>
    </cofactor>
</comment>
<dbReference type="Gramene" id="Zm00001eb393370_T001">
    <property type="protein sequence ID" value="Zm00001eb393370_P001"/>
    <property type="gene ID" value="Zm00001eb393370"/>
</dbReference>
<dbReference type="InterPro" id="IPR015422">
    <property type="entry name" value="PyrdxlP-dep_Trfase_small"/>
</dbReference>
<reference evidence="11" key="2">
    <citation type="submission" date="2019-07" db="EMBL/GenBank/DDBJ databases">
        <authorList>
            <person name="Seetharam A."/>
            <person name="Woodhouse M."/>
            <person name="Cannon E."/>
        </authorList>
    </citation>
    <scope>NUCLEOTIDE SEQUENCE [LARGE SCALE GENOMIC DNA]</scope>
    <source>
        <strain evidence="11">cv. B73</strain>
    </source>
</reference>
<evidence type="ECO:0000256" key="5">
    <source>
        <dbReference type="ARBA" id="ARBA00013220"/>
    </source>
</evidence>
<dbReference type="InterPro" id="IPR015421">
    <property type="entry name" value="PyrdxlP-dep_Trfase_major"/>
</dbReference>
<dbReference type="AlphaFoldDB" id="A0A804RA88"/>
<keyword evidence="8" id="KW-0443">Lipid metabolism</keyword>